<reference evidence="2 3" key="1">
    <citation type="submission" date="2016-04" db="EMBL/GenBank/DDBJ databases">
        <authorList>
            <person name="Regsiter A."/>
            <person name="William W."/>
        </authorList>
    </citation>
    <scope>NUCLEOTIDE SEQUENCE [LARGE SCALE GENOMIC DNA]</scope>
    <source>
        <strain evidence="2 3">92</strain>
    </source>
</reference>
<keyword evidence="1" id="KW-0472">Membrane</keyword>
<feature type="transmembrane region" description="Helical" evidence="1">
    <location>
        <begin position="106"/>
        <end position="129"/>
    </location>
</feature>
<gene>
    <name evidence="2" type="ORF">CITRO92_4485</name>
</gene>
<accession>A0AAW9M696</accession>
<dbReference type="Proteomes" id="UP000245995">
    <property type="component" value="Chromosome CITRO92"/>
</dbReference>
<keyword evidence="1" id="KW-1133">Transmembrane helix</keyword>
<keyword evidence="1" id="KW-0812">Transmembrane</keyword>
<proteinExistence type="predicted"/>
<evidence type="ECO:0000256" key="1">
    <source>
        <dbReference type="SAM" id="Phobius"/>
    </source>
</evidence>
<protein>
    <submittedName>
        <fullName evidence="2">Membrane protein</fullName>
    </submittedName>
</protein>
<feature type="transmembrane region" description="Helical" evidence="1">
    <location>
        <begin position="21"/>
        <end position="43"/>
    </location>
</feature>
<sequence>MNKYINKISELPSRIGLTLSYIICINLIAFMRNSFRIIMWYIFNDSFQNIWLIKISNAIAYSMLFWCGCIAGHLIQKKSIFHSSLVVALGVMYTFLLSGVGPNDYILLLEGISTGAALGGIGGGCTLIVRKLRHSKSKK</sequence>
<feature type="transmembrane region" description="Helical" evidence="1">
    <location>
        <begin position="80"/>
        <end position="100"/>
    </location>
</feature>
<dbReference type="EMBL" id="LT556085">
    <property type="protein sequence ID" value="SBA28441.1"/>
    <property type="molecule type" value="Genomic_DNA"/>
</dbReference>
<evidence type="ECO:0000313" key="3">
    <source>
        <dbReference type="Proteomes" id="UP000245995"/>
    </source>
</evidence>
<dbReference type="RefSeq" id="WP_082010100.1">
    <property type="nucleotide sequence ID" value="NZ_BQGS01000029.1"/>
</dbReference>
<name>A0AAW9M696_CITAM</name>
<evidence type="ECO:0000313" key="2">
    <source>
        <dbReference type="EMBL" id="SBA28441.1"/>
    </source>
</evidence>
<organism evidence="2 3">
    <name type="scientific">Citrobacter amalonaticus</name>
    <dbReference type="NCBI Taxonomy" id="35703"/>
    <lineage>
        <taxon>Bacteria</taxon>
        <taxon>Pseudomonadati</taxon>
        <taxon>Pseudomonadota</taxon>
        <taxon>Gammaproteobacteria</taxon>
        <taxon>Enterobacterales</taxon>
        <taxon>Enterobacteriaceae</taxon>
        <taxon>Citrobacter</taxon>
    </lineage>
</organism>
<feature type="transmembrane region" description="Helical" evidence="1">
    <location>
        <begin position="49"/>
        <end position="68"/>
    </location>
</feature>
<dbReference type="AlphaFoldDB" id="A0AAW9M696"/>